<organism evidence="1 2">
    <name type="scientific">Autumnicola psychrophila</name>
    <dbReference type="NCBI Taxonomy" id="3075592"/>
    <lineage>
        <taxon>Bacteria</taxon>
        <taxon>Pseudomonadati</taxon>
        <taxon>Bacteroidota</taxon>
        <taxon>Flavobacteriia</taxon>
        <taxon>Flavobacteriales</taxon>
        <taxon>Flavobacteriaceae</taxon>
        <taxon>Autumnicola</taxon>
    </lineage>
</organism>
<dbReference type="Gene3D" id="1.20.1440.60">
    <property type="entry name" value="23S rRNA-intervening sequence"/>
    <property type="match status" value="1"/>
</dbReference>
<dbReference type="CDD" id="cd16377">
    <property type="entry name" value="23S_rRNA_IVP_like"/>
    <property type="match status" value="1"/>
</dbReference>
<dbReference type="NCBIfam" id="TIGR02436">
    <property type="entry name" value="four helix bundle protein"/>
    <property type="match status" value="1"/>
</dbReference>
<dbReference type="Proteomes" id="UP001253848">
    <property type="component" value="Unassembled WGS sequence"/>
</dbReference>
<dbReference type="Pfam" id="PF05635">
    <property type="entry name" value="23S_rRNA_IVP"/>
    <property type="match status" value="1"/>
</dbReference>
<evidence type="ECO:0000313" key="1">
    <source>
        <dbReference type="EMBL" id="MDT0685539.1"/>
    </source>
</evidence>
<dbReference type="PANTHER" id="PTHR38471">
    <property type="entry name" value="FOUR HELIX BUNDLE PROTEIN"/>
    <property type="match status" value="1"/>
</dbReference>
<name>A0ABU3DPA9_9FLAO</name>
<dbReference type="PANTHER" id="PTHR38471:SF2">
    <property type="entry name" value="FOUR HELIX BUNDLE PROTEIN"/>
    <property type="match status" value="1"/>
</dbReference>
<protein>
    <submittedName>
        <fullName evidence="1">Four helix bundle protein</fullName>
    </submittedName>
</protein>
<dbReference type="SUPFAM" id="SSF158446">
    <property type="entry name" value="IVS-encoded protein-like"/>
    <property type="match status" value="1"/>
</dbReference>
<gene>
    <name evidence="1" type="ORF">RM541_04145</name>
</gene>
<reference evidence="1 2" key="1">
    <citation type="submission" date="2023-09" db="EMBL/GenBank/DDBJ databases">
        <authorList>
            <person name="Rey-Velasco X."/>
        </authorList>
    </citation>
    <scope>NUCLEOTIDE SEQUENCE [LARGE SCALE GENOMIC DNA]</scope>
    <source>
        <strain evidence="1 2">F225</strain>
    </source>
</reference>
<accession>A0ABU3DPA9</accession>
<evidence type="ECO:0000313" key="2">
    <source>
        <dbReference type="Proteomes" id="UP001253848"/>
    </source>
</evidence>
<comment type="caution">
    <text evidence="1">The sequence shown here is derived from an EMBL/GenBank/DDBJ whole genome shotgun (WGS) entry which is preliminary data.</text>
</comment>
<proteinExistence type="predicted"/>
<keyword evidence="2" id="KW-1185">Reference proteome</keyword>
<sequence>MEMEKFNFEELKVYQKSLTLIDKIYAQTREFPKEEVYGLTSQFRRAAISISLNIAEGSGSSNPEFRRYLQISLNSVKECVVCIEIAKRQNYIHSEEYEIYRKDLAELSKMITSLMKYLSRK</sequence>
<dbReference type="InterPro" id="IPR012657">
    <property type="entry name" value="23S_rRNA-intervening_sequence"/>
</dbReference>
<dbReference type="EMBL" id="JAVRHN010000002">
    <property type="protein sequence ID" value="MDT0685539.1"/>
    <property type="molecule type" value="Genomic_DNA"/>
</dbReference>
<dbReference type="RefSeq" id="WP_311498953.1">
    <property type="nucleotide sequence ID" value="NZ_JAVRHN010000002.1"/>
</dbReference>
<dbReference type="InterPro" id="IPR036583">
    <property type="entry name" value="23S_rRNA_IVS_sf"/>
</dbReference>